<sequence length="122" mass="13592">MKFSPRSTKDDFKQSRFSTQADFSNALSSNHALVTVAQEVAERLQQAYPPPSDDRNSVEAIVIRAVDSDLRQMILAESLTNRELKVLQLIVDGDNSIAIARKLNISVGTAKTHIRDILKKLI</sequence>
<evidence type="ECO:0000313" key="6">
    <source>
        <dbReference type="Proteomes" id="UP000753908"/>
    </source>
</evidence>
<feature type="domain" description="HTH luxR-type" evidence="4">
    <location>
        <begin position="72"/>
        <end position="122"/>
    </location>
</feature>
<evidence type="ECO:0000256" key="3">
    <source>
        <dbReference type="ARBA" id="ARBA00023163"/>
    </source>
</evidence>
<evidence type="ECO:0000313" key="5">
    <source>
        <dbReference type="EMBL" id="MBW4548522.1"/>
    </source>
</evidence>
<dbReference type="SMART" id="SM00421">
    <property type="entry name" value="HTH_LUXR"/>
    <property type="match status" value="1"/>
</dbReference>
<dbReference type="AlphaFoldDB" id="A0A951PT53"/>
<dbReference type="SUPFAM" id="SSF46894">
    <property type="entry name" value="C-terminal effector domain of the bipartite response regulators"/>
    <property type="match status" value="1"/>
</dbReference>
<dbReference type="CDD" id="cd06170">
    <property type="entry name" value="LuxR_C_like"/>
    <property type="match status" value="1"/>
</dbReference>
<keyword evidence="3" id="KW-0804">Transcription</keyword>
<reference evidence="5" key="2">
    <citation type="journal article" date="2022" name="Microbiol. Resour. Announc.">
        <title>Metagenome Sequencing to Explore Phylogenomics of Terrestrial Cyanobacteria.</title>
        <authorList>
            <person name="Ward R.D."/>
            <person name="Stajich J.E."/>
            <person name="Johansen J.R."/>
            <person name="Huntemann M."/>
            <person name="Clum A."/>
            <person name="Foster B."/>
            <person name="Foster B."/>
            <person name="Roux S."/>
            <person name="Palaniappan K."/>
            <person name="Varghese N."/>
            <person name="Mukherjee S."/>
            <person name="Reddy T.B.K."/>
            <person name="Daum C."/>
            <person name="Copeland A."/>
            <person name="Chen I.A."/>
            <person name="Ivanova N.N."/>
            <person name="Kyrpides N.C."/>
            <person name="Shapiro N."/>
            <person name="Eloe-Fadrosh E.A."/>
            <person name="Pietrasiak N."/>
        </authorList>
    </citation>
    <scope>NUCLEOTIDE SEQUENCE</scope>
    <source>
        <strain evidence="5">CPER-KK1</strain>
    </source>
</reference>
<accession>A0A951PT53</accession>
<dbReference type="PRINTS" id="PR00038">
    <property type="entry name" value="HTHLUXR"/>
</dbReference>
<dbReference type="PANTHER" id="PTHR44688:SF16">
    <property type="entry name" value="DNA-BINDING TRANSCRIPTIONAL ACTIVATOR DEVR_DOSR"/>
    <property type="match status" value="1"/>
</dbReference>
<dbReference type="GO" id="GO:0006355">
    <property type="term" value="P:regulation of DNA-templated transcription"/>
    <property type="evidence" value="ECO:0007669"/>
    <property type="project" value="InterPro"/>
</dbReference>
<evidence type="ECO:0000256" key="1">
    <source>
        <dbReference type="ARBA" id="ARBA00023015"/>
    </source>
</evidence>
<keyword evidence="1" id="KW-0805">Transcription regulation</keyword>
<dbReference type="Proteomes" id="UP000753908">
    <property type="component" value="Unassembled WGS sequence"/>
</dbReference>
<dbReference type="InterPro" id="IPR016032">
    <property type="entry name" value="Sig_transdc_resp-reg_C-effctor"/>
</dbReference>
<proteinExistence type="predicted"/>
<dbReference type="PANTHER" id="PTHR44688">
    <property type="entry name" value="DNA-BINDING TRANSCRIPTIONAL ACTIVATOR DEVR_DOSR"/>
    <property type="match status" value="1"/>
</dbReference>
<reference evidence="5" key="1">
    <citation type="submission" date="2021-05" db="EMBL/GenBank/DDBJ databases">
        <authorList>
            <person name="Pietrasiak N."/>
            <person name="Ward R."/>
            <person name="Stajich J.E."/>
            <person name="Kurbessoian T."/>
        </authorList>
    </citation>
    <scope>NUCLEOTIDE SEQUENCE</scope>
    <source>
        <strain evidence="5">CPER-KK1</strain>
    </source>
</reference>
<dbReference type="GO" id="GO:0003677">
    <property type="term" value="F:DNA binding"/>
    <property type="evidence" value="ECO:0007669"/>
    <property type="project" value="UniProtKB-KW"/>
</dbReference>
<evidence type="ECO:0000259" key="4">
    <source>
        <dbReference type="PROSITE" id="PS50043"/>
    </source>
</evidence>
<evidence type="ECO:0000256" key="2">
    <source>
        <dbReference type="ARBA" id="ARBA00023125"/>
    </source>
</evidence>
<keyword evidence="2" id="KW-0238">DNA-binding</keyword>
<dbReference type="Pfam" id="PF00196">
    <property type="entry name" value="GerE"/>
    <property type="match status" value="1"/>
</dbReference>
<protein>
    <recommendedName>
        <fullName evidence="4">HTH luxR-type domain-containing protein</fullName>
    </recommendedName>
</protein>
<dbReference type="InterPro" id="IPR000792">
    <property type="entry name" value="Tscrpt_reg_LuxR_C"/>
</dbReference>
<organism evidence="5 6">
    <name type="scientific">Symplocastrum torsivum CPER-KK1</name>
    <dbReference type="NCBI Taxonomy" id="450513"/>
    <lineage>
        <taxon>Bacteria</taxon>
        <taxon>Bacillati</taxon>
        <taxon>Cyanobacteriota</taxon>
        <taxon>Cyanophyceae</taxon>
        <taxon>Oscillatoriophycideae</taxon>
        <taxon>Oscillatoriales</taxon>
        <taxon>Microcoleaceae</taxon>
        <taxon>Symplocastrum</taxon>
    </lineage>
</organism>
<dbReference type="InterPro" id="IPR036388">
    <property type="entry name" value="WH-like_DNA-bd_sf"/>
</dbReference>
<name>A0A951PT53_9CYAN</name>
<comment type="caution">
    <text evidence="5">The sequence shown here is derived from an EMBL/GenBank/DDBJ whole genome shotgun (WGS) entry which is preliminary data.</text>
</comment>
<dbReference type="EMBL" id="JAHHIF010000064">
    <property type="protein sequence ID" value="MBW4548522.1"/>
    <property type="molecule type" value="Genomic_DNA"/>
</dbReference>
<dbReference type="PROSITE" id="PS50043">
    <property type="entry name" value="HTH_LUXR_2"/>
    <property type="match status" value="1"/>
</dbReference>
<dbReference type="Gene3D" id="1.10.10.10">
    <property type="entry name" value="Winged helix-like DNA-binding domain superfamily/Winged helix DNA-binding domain"/>
    <property type="match status" value="1"/>
</dbReference>
<gene>
    <name evidence="5" type="ORF">KME25_29420</name>
</gene>